<keyword evidence="6" id="KW-0119">Carbohydrate metabolism</keyword>
<evidence type="ECO:0000259" key="8">
    <source>
        <dbReference type="Pfam" id="PF00483"/>
    </source>
</evidence>
<comment type="caution">
    <text evidence="9">The sequence shown here is derived from an EMBL/GenBank/DDBJ whole genome shotgun (WGS) entry which is preliminary data.</text>
</comment>
<dbReference type="GO" id="GO:0005737">
    <property type="term" value="C:cytoplasm"/>
    <property type="evidence" value="ECO:0007669"/>
    <property type="project" value="UniProtKB-SubCell"/>
</dbReference>
<gene>
    <name evidence="9" type="ORF">E0486_12675</name>
</gene>
<dbReference type="InterPro" id="IPR006549">
    <property type="entry name" value="HAD-SF_hydro_IIIA"/>
</dbReference>
<dbReference type="SUPFAM" id="SSF53448">
    <property type="entry name" value="Nucleotide-diphospho-sugar transferases"/>
    <property type="match status" value="1"/>
</dbReference>
<comment type="similarity">
    <text evidence="2">Belongs to the GmhB family.</text>
</comment>
<evidence type="ECO:0000256" key="6">
    <source>
        <dbReference type="ARBA" id="ARBA00023277"/>
    </source>
</evidence>
<evidence type="ECO:0000256" key="3">
    <source>
        <dbReference type="ARBA" id="ARBA00022490"/>
    </source>
</evidence>
<keyword evidence="3" id="KW-0963">Cytoplasm</keyword>
<dbReference type="PANTHER" id="PTHR42891">
    <property type="entry name" value="D-GLYCERO-BETA-D-MANNO-HEPTOSE-1,7-BISPHOSPHATE 7-PHOSPHATASE"/>
    <property type="match status" value="1"/>
</dbReference>
<sequence>MNVPEIENNSNLSAPFGGQGAAIILAGGLGTRLQSAVPDLPKCLAPVAGRPFLGYLVDHLRREGIERFVFALGYRSEQVLHYLAEAYPTLHYTWTIEEEPLGTGGGLKQALSEVDAETVLVANGDTLFRVDATAMLQVHRQSDAACTLALKPMRDFDRYGTVTLEGQRVTGFSEKQPCAEGLVNGGVYLLERARFQAQDLPDRFSFEQEYLAPAAARGELAGSVQDAYFIDIGVPEDFERAQQELAAKPFSLGDIDSDWTLFLDRDGVLNDERVGYYVLHPGEFRFSPGVLEAMPLLAQRFGRIVIISNQRGVGKGLMTEQDLADVHAHLLDGIRAAGGRIDAIYYCTEKDDRCFFRKPNPGMALQARRAFPEIDLSRTVMVGNKPSDMRFGRAAGVHTVFVTTTNPDQAFPHPDIDASYPNLLAFAEALAGES</sequence>
<dbReference type="Gene3D" id="3.90.550.10">
    <property type="entry name" value="Spore Coat Polysaccharide Biosynthesis Protein SpsA, Chain A"/>
    <property type="match status" value="1"/>
</dbReference>
<dbReference type="Proteomes" id="UP000295164">
    <property type="component" value="Unassembled WGS sequence"/>
</dbReference>
<evidence type="ECO:0000256" key="4">
    <source>
        <dbReference type="ARBA" id="ARBA00022723"/>
    </source>
</evidence>
<proteinExistence type="inferred from homology"/>
<evidence type="ECO:0000256" key="2">
    <source>
        <dbReference type="ARBA" id="ARBA00005628"/>
    </source>
</evidence>
<evidence type="ECO:0000313" key="10">
    <source>
        <dbReference type="Proteomes" id="UP000295164"/>
    </source>
</evidence>
<dbReference type="Gene3D" id="3.40.50.1000">
    <property type="entry name" value="HAD superfamily/HAD-like"/>
    <property type="match status" value="1"/>
</dbReference>
<dbReference type="SUPFAM" id="SSF56784">
    <property type="entry name" value="HAD-like"/>
    <property type="match status" value="1"/>
</dbReference>
<evidence type="ECO:0000256" key="7">
    <source>
        <dbReference type="ARBA" id="ARBA00031828"/>
    </source>
</evidence>
<dbReference type="AlphaFoldDB" id="A0A4V2WMF8"/>
<dbReference type="Pfam" id="PF00483">
    <property type="entry name" value="NTP_transferase"/>
    <property type="match status" value="1"/>
</dbReference>
<keyword evidence="4" id="KW-0479">Metal-binding</keyword>
<dbReference type="InterPro" id="IPR036412">
    <property type="entry name" value="HAD-like_sf"/>
</dbReference>
<keyword evidence="10" id="KW-1185">Reference proteome</keyword>
<evidence type="ECO:0000313" key="9">
    <source>
        <dbReference type="EMBL" id="TCZ69031.1"/>
    </source>
</evidence>
<dbReference type="GO" id="GO:0016791">
    <property type="term" value="F:phosphatase activity"/>
    <property type="evidence" value="ECO:0007669"/>
    <property type="project" value="InterPro"/>
</dbReference>
<organism evidence="9 10">
    <name type="scientific">Flaviaesturariibacter aridisoli</name>
    <dbReference type="NCBI Taxonomy" id="2545761"/>
    <lineage>
        <taxon>Bacteria</taxon>
        <taxon>Pseudomonadati</taxon>
        <taxon>Bacteroidota</taxon>
        <taxon>Chitinophagia</taxon>
        <taxon>Chitinophagales</taxon>
        <taxon>Chitinophagaceae</taxon>
        <taxon>Flaviaestuariibacter</taxon>
    </lineage>
</organism>
<dbReference type="InterPro" id="IPR006543">
    <property type="entry name" value="Histidinol-phos"/>
</dbReference>
<dbReference type="InterPro" id="IPR023214">
    <property type="entry name" value="HAD_sf"/>
</dbReference>
<dbReference type="OrthoDB" id="9813880at2"/>
<accession>A0A4V2WMF8</accession>
<dbReference type="PANTHER" id="PTHR42891:SF1">
    <property type="entry name" value="D-GLYCERO-BETA-D-MANNO-HEPTOSE-1,7-BISPHOSPHATE 7-PHOSPHATASE"/>
    <property type="match status" value="1"/>
</dbReference>
<dbReference type="InterPro" id="IPR004446">
    <property type="entry name" value="Heptose_bisP_phosphatase"/>
</dbReference>
<dbReference type="RefSeq" id="WP_131852551.1">
    <property type="nucleotide sequence ID" value="NZ_SKFH01000023.1"/>
</dbReference>
<dbReference type="CDD" id="cd06915">
    <property type="entry name" value="NTP_transferase_WcbM_like"/>
    <property type="match status" value="1"/>
</dbReference>
<feature type="domain" description="Nucleotidyl transferase" evidence="8">
    <location>
        <begin position="22"/>
        <end position="246"/>
    </location>
</feature>
<dbReference type="NCBIfam" id="TIGR01656">
    <property type="entry name" value="Histidinol-ppas"/>
    <property type="match status" value="1"/>
</dbReference>
<dbReference type="Pfam" id="PF13242">
    <property type="entry name" value="Hydrolase_like"/>
    <property type="match status" value="1"/>
</dbReference>
<keyword evidence="5 9" id="KW-0378">Hydrolase</keyword>
<comment type="subcellular location">
    <subcellularLocation>
        <location evidence="1">Cytoplasm</location>
    </subcellularLocation>
</comment>
<evidence type="ECO:0000256" key="1">
    <source>
        <dbReference type="ARBA" id="ARBA00004496"/>
    </source>
</evidence>
<dbReference type="InterPro" id="IPR005835">
    <property type="entry name" value="NTP_transferase_dom"/>
</dbReference>
<dbReference type="CDD" id="cd07503">
    <property type="entry name" value="HAD_HisB-N"/>
    <property type="match status" value="1"/>
</dbReference>
<dbReference type="NCBIfam" id="TIGR01662">
    <property type="entry name" value="HAD-SF-IIIA"/>
    <property type="match status" value="1"/>
</dbReference>
<dbReference type="GO" id="GO:0005975">
    <property type="term" value="P:carbohydrate metabolic process"/>
    <property type="evidence" value="ECO:0007669"/>
    <property type="project" value="InterPro"/>
</dbReference>
<evidence type="ECO:0000256" key="5">
    <source>
        <dbReference type="ARBA" id="ARBA00022801"/>
    </source>
</evidence>
<name>A0A4V2WMF8_9BACT</name>
<dbReference type="GO" id="GO:0046872">
    <property type="term" value="F:metal ion binding"/>
    <property type="evidence" value="ECO:0007669"/>
    <property type="project" value="UniProtKB-KW"/>
</dbReference>
<dbReference type="EMBL" id="SKFH01000023">
    <property type="protein sequence ID" value="TCZ69031.1"/>
    <property type="molecule type" value="Genomic_DNA"/>
</dbReference>
<dbReference type="InterPro" id="IPR029044">
    <property type="entry name" value="Nucleotide-diphossugar_trans"/>
</dbReference>
<protein>
    <recommendedName>
        <fullName evidence="7">D,D-heptose 1,7-bisphosphate phosphatase</fullName>
    </recommendedName>
</protein>
<reference evidence="9 10" key="1">
    <citation type="submission" date="2019-03" db="EMBL/GenBank/DDBJ databases">
        <authorList>
            <person name="Kim M.K.M."/>
        </authorList>
    </citation>
    <scope>NUCLEOTIDE SEQUENCE [LARGE SCALE GENOMIC DNA]</scope>
    <source>
        <strain evidence="9 10">17J68-15</strain>
    </source>
</reference>